<keyword evidence="3" id="KW-1185">Reference proteome</keyword>
<keyword evidence="1" id="KW-0472">Membrane</keyword>
<dbReference type="Proteomes" id="UP001165293">
    <property type="component" value="Unassembled WGS sequence"/>
</dbReference>
<gene>
    <name evidence="2" type="ORF">LK996_15645</name>
</gene>
<dbReference type="EMBL" id="JAJGAK010000005">
    <property type="protein sequence ID" value="MCC8364505.1"/>
    <property type="molecule type" value="Genomic_DNA"/>
</dbReference>
<evidence type="ECO:0000313" key="2">
    <source>
        <dbReference type="EMBL" id="MCC8364505.1"/>
    </source>
</evidence>
<reference evidence="2" key="1">
    <citation type="submission" date="2021-10" db="EMBL/GenBank/DDBJ databases">
        <authorList>
            <person name="Lyu M."/>
            <person name="Wang X."/>
            <person name="Meng X."/>
            <person name="Xu K."/>
        </authorList>
    </citation>
    <scope>NUCLEOTIDE SEQUENCE</scope>
    <source>
        <strain evidence="2">A6</strain>
    </source>
</reference>
<dbReference type="RefSeq" id="WP_230528307.1">
    <property type="nucleotide sequence ID" value="NZ_JAJGAK010000005.1"/>
</dbReference>
<name>A0ABS8JLL1_9GAMM</name>
<organism evidence="2 3">
    <name type="scientific">Noviluteimonas lactosilytica</name>
    <dbReference type="NCBI Taxonomy" id="2888523"/>
    <lineage>
        <taxon>Bacteria</taxon>
        <taxon>Pseudomonadati</taxon>
        <taxon>Pseudomonadota</taxon>
        <taxon>Gammaproteobacteria</taxon>
        <taxon>Lysobacterales</taxon>
        <taxon>Lysobacteraceae</taxon>
        <taxon>Noviluteimonas</taxon>
    </lineage>
</organism>
<sequence length="183" mass="20028">MLDWTAISVFVATGVAIVGWIIGAHQARSSKRVVAALIAGELNSLASKAGAMWSVLPHSWKSVEGNEFQTFAQDIASEEVKRQRLVSAVGSLQTPVLDSVIDRLHYLAHSELVALTKILRRIAEIRSKSDQVVRLATESHGDSRDHYHAADLVAEIKVSVEALYKELQAAEECFLSIAKIDPE</sequence>
<evidence type="ECO:0000313" key="3">
    <source>
        <dbReference type="Proteomes" id="UP001165293"/>
    </source>
</evidence>
<keyword evidence="1" id="KW-0812">Transmembrane</keyword>
<proteinExistence type="predicted"/>
<keyword evidence="1" id="KW-1133">Transmembrane helix</keyword>
<accession>A0ABS8JLL1</accession>
<feature type="transmembrane region" description="Helical" evidence="1">
    <location>
        <begin position="6"/>
        <end position="23"/>
    </location>
</feature>
<protein>
    <submittedName>
        <fullName evidence="2">Uncharacterized protein</fullName>
    </submittedName>
</protein>
<comment type="caution">
    <text evidence="2">The sequence shown here is derived from an EMBL/GenBank/DDBJ whole genome shotgun (WGS) entry which is preliminary data.</text>
</comment>
<evidence type="ECO:0000256" key="1">
    <source>
        <dbReference type="SAM" id="Phobius"/>
    </source>
</evidence>